<dbReference type="PATRIC" id="fig|1218565.3.peg.2332"/>
<accession>M6CRZ1</accession>
<comment type="caution">
    <text evidence="1">The sequence shown here is derived from an EMBL/GenBank/DDBJ whole genome shotgun (WGS) entry which is preliminary data.</text>
</comment>
<proteinExistence type="predicted"/>
<name>M6CRZ1_9LEPT</name>
<sequence>MSGYPDFPKSCQHEPCTSYFSLIINKINRKEKMRKNRIQSSVLILPLLVLMNCYSLGADRIFKPGIEIQTKPTIVEVDEKGIVPLKSELWIRLGDSFKKEYEHSWGIFREAANTRINSIVATYEESKLFSAVKFVPNAEEVPNAKSKTFEVKLDYTDNVRTNSLYKLPFLFIALIGYVIIPNYMEVDLTLVNEIKRWDNKVNSYTSAAKGRIYFYFDGKAGNKLYAELDKENTKSIISQMKVDYSFLSGK</sequence>
<evidence type="ECO:0000313" key="1">
    <source>
        <dbReference type="EMBL" id="EMJ94727.1"/>
    </source>
</evidence>
<organism evidence="1 2">
    <name type="scientific">Leptospira alstonii serovar Sichuan str. 79601</name>
    <dbReference type="NCBI Taxonomy" id="1218565"/>
    <lineage>
        <taxon>Bacteria</taxon>
        <taxon>Pseudomonadati</taxon>
        <taxon>Spirochaetota</taxon>
        <taxon>Spirochaetia</taxon>
        <taxon>Leptospirales</taxon>
        <taxon>Leptospiraceae</taxon>
        <taxon>Leptospira</taxon>
    </lineage>
</organism>
<reference evidence="1 2" key="1">
    <citation type="submission" date="2013-01" db="EMBL/GenBank/DDBJ databases">
        <authorList>
            <person name="Harkins D.M."/>
            <person name="Durkin A.S."/>
            <person name="Brinkac L.M."/>
            <person name="Haft D.H."/>
            <person name="Selengut J.D."/>
            <person name="Sanka R."/>
            <person name="DePew J."/>
            <person name="Purushe J."/>
            <person name="Galloway R.L."/>
            <person name="Vinetz J.M."/>
            <person name="Sutton G.G."/>
            <person name="Nierman W.C."/>
            <person name="Fouts D.E."/>
        </authorList>
    </citation>
    <scope>NUCLEOTIDE SEQUENCE [LARGE SCALE GENOMIC DNA]</scope>
    <source>
        <strain evidence="1 2">79601</strain>
    </source>
</reference>
<evidence type="ECO:0000313" key="2">
    <source>
        <dbReference type="Proteomes" id="UP000011988"/>
    </source>
</evidence>
<dbReference type="AlphaFoldDB" id="M6CRZ1"/>
<gene>
    <name evidence="1" type="ORF">LEP1GSC194_1674</name>
</gene>
<dbReference type="EMBL" id="ANIK01000046">
    <property type="protein sequence ID" value="EMJ94727.1"/>
    <property type="molecule type" value="Genomic_DNA"/>
</dbReference>
<dbReference type="Proteomes" id="UP000011988">
    <property type="component" value="Unassembled WGS sequence"/>
</dbReference>
<protein>
    <submittedName>
        <fullName evidence="1">Uncharacterized protein</fullName>
    </submittedName>
</protein>